<feature type="region of interest" description="Disordered" evidence="1">
    <location>
        <begin position="1"/>
        <end position="21"/>
    </location>
</feature>
<reference evidence="2" key="1">
    <citation type="submission" date="2024-02" db="EMBL/GenBank/DDBJ databases">
        <authorList>
            <consortium name="ELIXIR-Norway"/>
            <consortium name="Elixir Norway"/>
        </authorList>
    </citation>
    <scope>NUCLEOTIDE SEQUENCE</scope>
</reference>
<keyword evidence="3" id="KW-1185">Reference proteome</keyword>
<protein>
    <submittedName>
        <fullName evidence="2">Uncharacterized protein</fullName>
    </submittedName>
</protein>
<dbReference type="Proteomes" id="UP001497512">
    <property type="component" value="Chromosome 10"/>
</dbReference>
<evidence type="ECO:0000256" key="1">
    <source>
        <dbReference type="SAM" id="MobiDB-lite"/>
    </source>
</evidence>
<proteinExistence type="predicted"/>
<evidence type="ECO:0000313" key="2">
    <source>
        <dbReference type="EMBL" id="CAK9194040.1"/>
    </source>
</evidence>
<gene>
    <name evidence="2" type="ORF">CSSPTR1EN2_LOCUS2327</name>
</gene>
<feature type="compositionally biased region" description="Low complexity" evidence="1">
    <location>
        <begin position="1"/>
        <end position="14"/>
    </location>
</feature>
<dbReference type="EMBL" id="OZ019902">
    <property type="protein sequence ID" value="CAK9194040.1"/>
    <property type="molecule type" value="Genomic_DNA"/>
</dbReference>
<accession>A0ABP0THG8</accession>
<sequence>MPLPASQQQQSSSSEEARVPMCSVPWPPPSVSFKSEGKDGRSAWERIRQRIFLCPQL</sequence>
<name>A0ABP0THG8_9BRYO</name>
<evidence type="ECO:0000313" key="3">
    <source>
        <dbReference type="Proteomes" id="UP001497512"/>
    </source>
</evidence>
<organism evidence="2 3">
    <name type="scientific">Sphagnum troendelagicum</name>
    <dbReference type="NCBI Taxonomy" id="128251"/>
    <lineage>
        <taxon>Eukaryota</taxon>
        <taxon>Viridiplantae</taxon>
        <taxon>Streptophyta</taxon>
        <taxon>Embryophyta</taxon>
        <taxon>Bryophyta</taxon>
        <taxon>Sphagnophytina</taxon>
        <taxon>Sphagnopsida</taxon>
        <taxon>Sphagnales</taxon>
        <taxon>Sphagnaceae</taxon>
        <taxon>Sphagnum</taxon>
    </lineage>
</organism>